<dbReference type="Gene3D" id="3.40.50.10090">
    <property type="match status" value="2"/>
</dbReference>
<dbReference type="AlphaFoldDB" id="A0A562SG69"/>
<evidence type="ECO:0000313" key="2">
    <source>
        <dbReference type="EMBL" id="TWI79924.1"/>
    </source>
</evidence>
<protein>
    <submittedName>
        <fullName evidence="2">Uroporphyrinogen-III synthase</fullName>
    </submittedName>
</protein>
<keyword evidence="3" id="KW-1185">Reference proteome</keyword>
<sequence length="235" mass="25123">MRFLVTRPQPDCTKTADNIRSAGHEADEAPLLVETSQLPTSFQLYGVAALAVTSRRVVALLARHPEFNQLCGLPAFAVGNSTAEALRIAGVSTVYTAGSNVVALADLIVSQSINGDVLYPCARDRAGDLEGMLAKRGVTCRTVQIYAMERAPALPRDVQIRLRDGHYTAVLIYSRRTGLFFKELLEAAGLGCCLKNQTVIAMSENAAGDLRGAGCLKFPAKPNEQAMLALALADC</sequence>
<dbReference type="EMBL" id="VLLF01000013">
    <property type="protein sequence ID" value="TWI79924.1"/>
    <property type="molecule type" value="Genomic_DNA"/>
</dbReference>
<accession>A0A562SG69</accession>
<dbReference type="Pfam" id="PF02602">
    <property type="entry name" value="HEM4"/>
    <property type="match status" value="1"/>
</dbReference>
<dbReference type="GO" id="GO:0004852">
    <property type="term" value="F:uroporphyrinogen-III synthase activity"/>
    <property type="evidence" value="ECO:0007669"/>
    <property type="project" value="InterPro"/>
</dbReference>
<dbReference type="OrthoDB" id="7163809at2"/>
<name>A0A562SG69_9HYPH</name>
<dbReference type="RefSeq" id="WP_145347467.1">
    <property type="nucleotide sequence ID" value="NZ_SMLY01000064.1"/>
</dbReference>
<dbReference type="SUPFAM" id="SSF69618">
    <property type="entry name" value="HemD-like"/>
    <property type="match status" value="1"/>
</dbReference>
<evidence type="ECO:0000313" key="3">
    <source>
        <dbReference type="Proteomes" id="UP000320593"/>
    </source>
</evidence>
<dbReference type="GO" id="GO:0033014">
    <property type="term" value="P:tetrapyrrole biosynthetic process"/>
    <property type="evidence" value="ECO:0007669"/>
    <property type="project" value="InterPro"/>
</dbReference>
<comment type="caution">
    <text evidence="2">The sequence shown here is derived from an EMBL/GenBank/DDBJ whole genome shotgun (WGS) entry which is preliminary data.</text>
</comment>
<dbReference type="CDD" id="cd06578">
    <property type="entry name" value="HemD"/>
    <property type="match status" value="1"/>
</dbReference>
<organism evidence="2 3">
    <name type="scientific">Roseibium hamelinense</name>
    <dbReference type="NCBI Taxonomy" id="150831"/>
    <lineage>
        <taxon>Bacteria</taxon>
        <taxon>Pseudomonadati</taxon>
        <taxon>Pseudomonadota</taxon>
        <taxon>Alphaproteobacteria</taxon>
        <taxon>Hyphomicrobiales</taxon>
        <taxon>Stappiaceae</taxon>
        <taxon>Roseibium</taxon>
    </lineage>
</organism>
<dbReference type="InterPro" id="IPR003754">
    <property type="entry name" value="4pyrrol_synth_uPrphyn_synth"/>
</dbReference>
<dbReference type="InterPro" id="IPR036108">
    <property type="entry name" value="4pyrrol_syn_uPrphyn_synt_sf"/>
</dbReference>
<proteinExistence type="predicted"/>
<evidence type="ECO:0000259" key="1">
    <source>
        <dbReference type="Pfam" id="PF02602"/>
    </source>
</evidence>
<dbReference type="Proteomes" id="UP000320593">
    <property type="component" value="Unassembled WGS sequence"/>
</dbReference>
<reference evidence="2 3" key="1">
    <citation type="submission" date="2019-07" db="EMBL/GenBank/DDBJ databases">
        <title>Genomic Encyclopedia of Archaeal and Bacterial Type Strains, Phase II (KMG-II): from individual species to whole genera.</title>
        <authorList>
            <person name="Goeker M."/>
        </authorList>
    </citation>
    <scope>NUCLEOTIDE SEQUENCE [LARGE SCALE GENOMIC DNA]</scope>
    <source>
        <strain evidence="2 3">ATCC BAA-252</strain>
    </source>
</reference>
<feature type="domain" description="Tetrapyrrole biosynthesis uroporphyrinogen III synthase" evidence="1">
    <location>
        <begin position="15"/>
        <end position="228"/>
    </location>
</feature>
<gene>
    <name evidence="2" type="ORF">JM93_04273</name>
</gene>